<dbReference type="EMBL" id="NTGA01000089">
    <property type="protein sequence ID" value="PAY21674.1"/>
    <property type="molecule type" value="Genomic_DNA"/>
</dbReference>
<keyword evidence="2" id="KW-0238">DNA-binding</keyword>
<dbReference type="Pfam" id="PF12728">
    <property type="entry name" value="HTH_17"/>
    <property type="match status" value="1"/>
</dbReference>
<sequence length="144" mass="15634">MTITIAATNEVLLSSDEQSAARDFVQSLGGHPVQIGSGQDAELPVEVARVFELVLEAMAEGRPVSIEAMPENLTTTAAAGLLGLSRPTLMKLVREGRIPAHKVGSHHRLRSADVLRLKDELRLERQQAVFDVMDLEDELASNNP</sequence>
<dbReference type="NCBIfam" id="TIGR01764">
    <property type="entry name" value="excise"/>
    <property type="match status" value="1"/>
</dbReference>
<name>A0A2A2WL34_9ACTN</name>
<reference evidence="3" key="1">
    <citation type="submission" date="2017-09" db="EMBL/GenBank/DDBJ databases">
        <authorList>
            <person name="Zhang Y."/>
            <person name="Huang X."/>
            <person name="Liu J."/>
            <person name="Lu L."/>
            <person name="Peng K."/>
        </authorList>
    </citation>
    <scope>NUCLEOTIDE SEQUENCE [LARGE SCALE GENOMIC DNA]</scope>
    <source>
        <strain evidence="3">S-XJ-1</strain>
    </source>
</reference>
<dbReference type="RefSeq" id="WP_095719501.1">
    <property type="nucleotide sequence ID" value="NZ_NTGA01000089.1"/>
</dbReference>
<dbReference type="InterPro" id="IPR041657">
    <property type="entry name" value="HTH_17"/>
</dbReference>
<comment type="caution">
    <text evidence="2">The sequence shown here is derived from an EMBL/GenBank/DDBJ whole genome shotgun (WGS) entry which is preliminary data.</text>
</comment>
<dbReference type="AlphaFoldDB" id="A0A2A2WL34"/>
<protein>
    <submittedName>
        <fullName evidence="2">DNA-binding protein</fullName>
    </submittedName>
</protein>
<dbReference type="GO" id="GO:0003677">
    <property type="term" value="F:DNA binding"/>
    <property type="evidence" value="ECO:0007669"/>
    <property type="project" value="UniProtKB-KW"/>
</dbReference>
<feature type="domain" description="Helix-turn-helix" evidence="1">
    <location>
        <begin position="73"/>
        <end position="119"/>
    </location>
</feature>
<dbReference type="InterPro" id="IPR009061">
    <property type="entry name" value="DNA-bd_dom_put_sf"/>
</dbReference>
<evidence type="ECO:0000313" key="3">
    <source>
        <dbReference type="Proteomes" id="UP000218810"/>
    </source>
</evidence>
<dbReference type="SUPFAM" id="SSF46955">
    <property type="entry name" value="Putative DNA-binding domain"/>
    <property type="match status" value="1"/>
</dbReference>
<dbReference type="OrthoDB" id="26212at2"/>
<keyword evidence="3" id="KW-1185">Reference proteome</keyword>
<proteinExistence type="predicted"/>
<evidence type="ECO:0000313" key="2">
    <source>
        <dbReference type="EMBL" id="PAY21674.1"/>
    </source>
</evidence>
<evidence type="ECO:0000259" key="1">
    <source>
        <dbReference type="Pfam" id="PF12728"/>
    </source>
</evidence>
<gene>
    <name evidence="2" type="ORF">CEY15_17740</name>
</gene>
<dbReference type="InterPro" id="IPR010093">
    <property type="entry name" value="SinI_DNA-bd"/>
</dbReference>
<accession>A0A2A2WL34</accession>
<organism evidence="2 3">
    <name type="scientific">Dietzia natronolimnaea</name>
    <dbReference type="NCBI Taxonomy" id="161920"/>
    <lineage>
        <taxon>Bacteria</taxon>
        <taxon>Bacillati</taxon>
        <taxon>Actinomycetota</taxon>
        <taxon>Actinomycetes</taxon>
        <taxon>Mycobacteriales</taxon>
        <taxon>Dietziaceae</taxon>
        <taxon>Dietzia</taxon>
    </lineage>
</organism>
<dbReference type="Proteomes" id="UP000218810">
    <property type="component" value="Unassembled WGS sequence"/>
</dbReference>